<accession>A0A9X1V9J4</accession>
<keyword evidence="2" id="KW-0808">Transferase</keyword>
<dbReference type="AlphaFoldDB" id="A0A9X1V9J4"/>
<dbReference type="PANTHER" id="PTHR43591">
    <property type="entry name" value="METHYLTRANSFERASE"/>
    <property type="match status" value="1"/>
</dbReference>
<dbReference type="EC" id="2.1.1.163" evidence="2"/>
<reference evidence="2" key="1">
    <citation type="submission" date="2022-03" db="EMBL/GenBank/DDBJ databases">
        <title>Draft Genome Sequence of Firmicute Strain S0AB, a Heterotrophic Iron/Sulfur-Oxidizing Extreme Acidophile.</title>
        <authorList>
            <person name="Vergara E."/>
            <person name="Pakostova E."/>
            <person name="Johnson D.B."/>
            <person name="Holmes D.S."/>
        </authorList>
    </citation>
    <scope>NUCLEOTIDE SEQUENCE</scope>
    <source>
        <strain evidence="2">S0AB</strain>
    </source>
</reference>
<dbReference type="Proteomes" id="UP001139263">
    <property type="component" value="Unassembled WGS sequence"/>
</dbReference>
<dbReference type="SUPFAM" id="SSF53335">
    <property type="entry name" value="S-adenosyl-L-methionine-dependent methyltransferases"/>
    <property type="match status" value="1"/>
</dbReference>
<dbReference type="InterPro" id="IPR029063">
    <property type="entry name" value="SAM-dependent_MTases_sf"/>
</dbReference>
<name>A0A9X1V9J4_9BACL</name>
<keyword evidence="3" id="KW-1185">Reference proteome</keyword>
<keyword evidence="2" id="KW-0489">Methyltransferase</keyword>
<evidence type="ECO:0000259" key="1">
    <source>
        <dbReference type="Pfam" id="PF13649"/>
    </source>
</evidence>
<dbReference type="CDD" id="cd02440">
    <property type="entry name" value="AdoMet_MTases"/>
    <property type="match status" value="1"/>
</dbReference>
<protein>
    <submittedName>
        <fullName evidence="2">Ubiquinone/menaquinone biosynthesis C-methyltransferase UbiE</fullName>
        <ecNumber evidence="2">2.1.1.163</ecNumber>
    </submittedName>
</protein>
<dbReference type="EMBL" id="JALBUF010000006">
    <property type="protein sequence ID" value="MCI0183705.1"/>
    <property type="molecule type" value="Genomic_DNA"/>
</dbReference>
<dbReference type="RefSeq" id="WP_241714321.1">
    <property type="nucleotide sequence ID" value="NZ_JALBUF010000006.1"/>
</dbReference>
<organism evidence="2 3">
    <name type="scientific">Sulfoacidibacillus ferrooxidans</name>
    <dbReference type="NCBI Taxonomy" id="2005001"/>
    <lineage>
        <taxon>Bacteria</taxon>
        <taxon>Bacillati</taxon>
        <taxon>Bacillota</taxon>
        <taxon>Bacilli</taxon>
        <taxon>Bacillales</taxon>
        <taxon>Alicyclobacillaceae</taxon>
        <taxon>Sulfoacidibacillus</taxon>
    </lineage>
</organism>
<sequence>MFRFPDLKEAIQDFLSCQLAISPWLVSPETTERFDADLFHLINNTAKEFERLYWSYGSAKFIVGNFPLPERIVRTAIYETIASTAIQNALLLRGEFFVDETLILQAIHTTETFIVTRGIETLVGIFALVTSYENHLALRYYGQIPERIFNNGEWHRPWIDYSLSDELMLGAVIGSIRIKITNGIRMVELTECGIELLQINTEVLKLSGYVDHRKNMLQIAFLNHLEDYEELELSLIPQATHIRRDFLEWITISSGIQVLEVGCGTGTFLFSTGLAQKIGARGHVTGIDPATGMLAHAELTRRLYGIEWVDFQRADVEHIPFSEEYFDACVGVGFLQYSDLPRALSEMCRVTKPGGFIASLHPLEPEHLPDFYKTWFEPVLDLDLKLESFGIHAFPQSNEVEATLTQLGNTQIETKEISIYLDFRNPEMATEFFIYGLGVFQDLLAQVPWQARLDLIEELKQNGRSVLEQYGSEALIFPIKLQMVKAVKI</sequence>
<keyword evidence="2" id="KW-0830">Ubiquinone</keyword>
<dbReference type="InterPro" id="IPR041698">
    <property type="entry name" value="Methyltransf_25"/>
</dbReference>
<dbReference type="PANTHER" id="PTHR43591:SF24">
    <property type="entry name" value="2-METHOXY-6-POLYPRENYL-1,4-BENZOQUINOL METHYLASE, MITOCHONDRIAL"/>
    <property type="match status" value="1"/>
</dbReference>
<gene>
    <name evidence="2" type="primary">ubiE_7</name>
    <name evidence="2" type="ORF">MM817_01996</name>
</gene>
<evidence type="ECO:0000313" key="3">
    <source>
        <dbReference type="Proteomes" id="UP001139263"/>
    </source>
</evidence>
<evidence type="ECO:0000313" key="2">
    <source>
        <dbReference type="EMBL" id="MCI0183705.1"/>
    </source>
</evidence>
<dbReference type="Pfam" id="PF13649">
    <property type="entry name" value="Methyltransf_25"/>
    <property type="match status" value="1"/>
</dbReference>
<proteinExistence type="predicted"/>
<dbReference type="GO" id="GO:0032259">
    <property type="term" value="P:methylation"/>
    <property type="evidence" value="ECO:0007669"/>
    <property type="project" value="UniProtKB-KW"/>
</dbReference>
<comment type="caution">
    <text evidence="2">The sequence shown here is derived from an EMBL/GenBank/DDBJ whole genome shotgun (WGS) entry which is preliminary data.</text>
</comment>
<dbReference type="GO" id="GO:0043770">
    <property type="term" value="F:demethylmenaquinone methyltransferase activity"/>
    <property type="evidence" value="ECO:0007669"/>
    <property type="project" value="UniProtKB-EC"/>
</dbReference>
<feature type="domain" description="Methyltransferase" evidence="1">
    <location>
        <begin position="258"/>
        <end position="355"/>
    </location>
</feature>
<dbReference type="Gene3D" id="3.40.50.150">
    <property type="entry name" value="Vaccinia Virus protein VP39"/>
    <property type="match status" value="1"/>
</dbReference>